<organism evidence="1 2">
    <name type="scientific">Candidatus Ignatzschineria merdigallinarum</name>
    <dbReference type="NCBI Taxonomy" id="2838621"/>
    <lineage>
        <taxon>Bacteria</taxon>
        <taxon>Pseudomonadati</taxon>
        <taxon>Pseudomonadota</taxon>
        <taxon>Gammaproteobacteria</taxon>
        <taxon>Cardiobacteriales</taxon>
        <taxon>Ignatzschineriaceae</taxon>
        <taxon>Ignatzschineria</taxon>
    </lineage>
</organism>
<dbReference type="EMBL" id="DXHP01000222">
    <property type="protein sequence ID" value="HIW07688.1"/>
    <property type="molecule type" value="Genomic_DNA"/>
</dbReference>
<name>A0A9D1Q729_9GAMM</name>
<proteinExistence type="predicted"/>
<gene>
    <name evidence="1" type="ORF">H9889_10260</name>
</gene>
<dbReference type="AlphaFoldDB" id="A0A9D1Q729"/>
<dbReference type="Proteomes" id="UP000823934">
    <property type="component" value="Unassembled WGS sequence"/>
</dbReference>
<evidence type="ECO:0000313" key="1">
    <source>
        <dbReference type="EMBL" id="HIW07688.1"/>
    </source>
</evidence>
<reference evidence="1" key="2">
    <citation type="submission" date="2021-04" db="EMBL/GenBank/DDBJ databases">
        <authorList>
            <person name="Gilroy R."/>
        </authorList>
    </citation>
    <scope>NUCLEOTIDE SEQUENCE</scope>
    <source>
        <strain evidence="1">CHK160-9182</strain>
    </source>
</reference>
<sequence length="107" mass="11947">MGYLMSDFVAGAIDHHETLPTQTLTWHDHASEVASAFQQPISAHHGCIEMCELGGSHHCLLCLSLIEYRASIYLEYPTNHTIISDRFNLNDGIYTLELPPPINALLI</sequence>
<evidence type="ECO:0000313" key="2">
    <source>
        <dbReference type="Proteomes" id="UP000823934"/>
    </source>
</evidence>
<comment type="caution">
    <text evidence="1">The sequence shown here is derived from an EMBL/GenBank/DDBJ whole genome shotgun (WGS) entry which is preliminary data.</text>
</comment>
<accession>A0A9D1Q729</accession>
<reference evidence="1" key="1">
    <citation type="journal article" date="2021" name="PeerJ">
        <title>Extensive microbial diversity within the chicken gut microbiome revealed by metagenomics and culture.</title>
        <authorList>
            <person name="Gilroy R."/>
            <person name="Ravi A."/>
            <person name="Getino M."/>
            <person name="Pursley I."/>
            <person name="Horton D.L."/>
            <person name="Alikhan N.F."/>
            <person name="Baker D."/>
            <person name="Gharbi K."/>
            <person name="Hall N."/>
            <person name="Watson M."/>
            <person name="Adriaenssens E.M."/>
            <person name="Foster-Nyarko E."/>
            <person name="Jarju S."/>
            <person name="Secka A."/>
            <person name="Antonio M."/>
            <person name="Oren A."/>
            <person name="Chaudhuri R.R."/>
            <person name="La Ragione R."/>
            <person name="Hildebrand F."/>
            <person name="Pallen M.J."/>
        </authorList>
    </citation>
    <scope>NUCLEOTIDE SEQUENCE</scope>
    <source>
        <strain evidence="1">CHK160-9182</strain>
    </source>
</reference>
<protein>
    <submittedName>
        <fullName evidence="1">Uncharacterized protein</fullName>
    </submittedName>
</protein>